<evidence type="ECO:0000259" key="3">
    <source>
        <dbReference type="Pfam" id="PF04509"/>
    </source>
</evidence>
<evidence type="ECO:0000259" key="4">
    <source>
        <dbReference type="Pfam" id="PF13690"/>
    </source>
</evidence>
<reference evidence="5 6" key="1">
    <citation type="submission" date="2019-06" db="EMBL/GenBank/DDBJ databases">
        <title>YIM 131921 draft genome.</title>
        <authorList>
            <person name="Jiang L."/>
        </authorList>
    </citation>
    <scope>NUCLEOTIDE SEQUENCE [LARGE SCALE GENOMIC DNA]</scope>
    <source>
        <strain evidence="5 6">YIM 131921</strain>
    </source>
</reference>
<dbReference type="EMBL" id="VDFU01000039">
    <property type="protein sequence ID" value="TNC46224.1"/>
    <property type="molecule type" value="Genomic_DNA"/>
</dbReference>
<protein>
    <submittedName>
        <fullName evidence="5">Chemotaxis protein CheX</fullName>
    </submittedName>
</protein>
<comment type="caution">
    <text evidence="5">The sequence shown here is derived from an EMBL/GenBank/DDBJ whole genome shotgun (WGS) entry which is preliminary data.</text>
</comment>
<keyword evidence="6" id="KW-1185">Reference proteome</keyword>
<dbReference type="AlphaFoldDB" id="A0A5C4MQ94"/>
<dbReference type="InterPro" id="IPR028051">
    <property type="entry name" value="CheX-like_dom"/>
</dbReference>
<dbReference type="CDD" id="cd17910">
    <property type="entry name" value="CheC_ClassII"/>
    <property type="match status" value="1"/>
</dbReference>
<name>A0A5C4MQ94_9RHOB</name>
<dbReference type="OrthoDB" id="274823at2"/>
<dbReference type="GO" id="GO:0006935">
    <property type="term" value="P:chemotaxis"/>
    <property type="evidence" value="ECO:0007669"/>
    <property type="project" value="UniProtKB-KW"/>
</dbReference>
<feature type="domain" description="CheC-like protein" evidence="3">
    <location>
        <begin position="11"/>
        <end position="46"/>
    </location>
</feature>
<gene>
    <name evidence="5" type="ORF">FHG66_19255</name>
</gene>
<dbReference type="Pfam" id="PF04509">
    <property type="entry name" value="CheC"/>
    <property type="match status" value="1"/>
</dbReference>
<feature type="domain" description="Chemotaxis phosphatase CheX-like" evidence="4">
    <location>
        <begin position="68"/>
        <end position="153"/>
    </location>
</feature>
<accession>A0A5C4MQ94</accession>
<evidence type="ECO:0000256" key="1">
    <source>
        <dbReference type="ARBA" id="ARBA00022500"/>
    </source>
</evidence>
<dbReference type="SUPFAM" id="SSF103039">
    <property type="entry name" value="CheC-like"/>
    <property type="match status" value="1"/>
</dbReference>
<dbReference type="RefSeq" id="WP_139078677.1">
    <property type="nucleotide sequence ID" value="NZ_VDFU01000039.1"/>
</dbReference>
<organism evidence="5 6">
    <name type="scientific">Rubellimicrobium rubrum</name>
    <dbReference type="NCBI Taxonomy" id="2585369"/>
    <lineage>
        <taxon>Bacteria</taxon>
        <taxon>Pseudomonadati</taxon>
        <taxon>Pseudomonadota</taxon>
        <taxon>Alphaproteobacteria</taxon>
        <taxon>Rhodobacterales</taxon>
        <taxon>Roseobacteraceae</taxon>
        <taxon>Rubellimicrobium</taxon>
    </lineage>
</organism>
<evidence type="ECO:0000313" key="5">
    <source>
        <dbReference type="EMBL" id="TNC46224.1"/>
    </source>
</evidence>
<dbReference type="InterPro" id="IPR007597">
    <property type="entry name" value="CheC"/>
</dbReference>
<sequence length="218" mass="23285">MSDTLIELNEIERDALSELANLGVGRAAASLARMVGEQVLLSVPSVDVVTREQATTLAVRGNTGSLVAVQQSFVGPFSGQALLVFPEANSLELVRAVVGEAVPLEDVADMEQEAVAEIGNIVLNGCLATMANMLRQRLDMSLPEVMHTSGAQIFASSLSGEDGGLVLFLFIDFRVRQRDIQGYIALLMDLPSLERLKDLINDFVLRATSDPAATAQNG</sequence>
<dbReference type="InterPro" id="IPR050992">
    <property type="entry name" value="CheZ_family_phosphatases"/>
</dbReference>
<dbReference type="Gene3D" id="3.40.1550.10">
    <property type="entry name" value="CheC-like"/>
    <property type="match status" value="1"/>
</dbReference>
<dbReference type="InterPro" id="IPR028976">
    <property type="entry name" value="CheC-like_sf"/>
</dbReference>
<dbReference type="Proteomes" id="UP000305887">
    <property type="component" value="Unassembled WGS sequence"/>
</dbReference>
<keyword evidence="2" id="KW-0378">Hydrolase</keyword>
<proteinExistence type="predicted"/>
<dbReference type="Pfam" id="PF13690">
    <property type="entry name" value="CheX"/>
    <property type="match status" value="1"/>
</dbReference>
<dbReference type="GO" id="GO:0016787">
    <property type="term" value="F:hydrolase activity"/>
    <property type="evidence" value="ECO:0007669"/>
    <property type="project" value="UniProtKB-KW"/>
</dbReference>
<dbReference type="PANTHER" id="PTHR43693:SF1">
    <property type="entry name" value="PROTEIN PHOSPHATASE CHEZ"/>
    <property type="match status" value="1"/>
</dbReference>
<evidence type="ECO:0000313" key="6">
    <source>
        <dbReference type="Proteomes" id="UP000305887"/>
    </source>
</evidence>
<dbReference type="PANTHER" id="PTHR43693">
    <property type="entry name" value="PROTEIN PHOSPHATASE CHEZ"/>
    <property type="match status" value="1"/>
</dbReference>
<evidence type="ECO:0000256" key="2">
    <source>
        <dbReference type="ARBA" id="ARBA00022801"/>
    </source>
</evidence>
<keyword evidence="1" id="KW-0145">Chemotaxis</keyword>